<dbReference type="RefSeq" id="WP_187974532.1">
    <property type="nucleotide sequence ID" value="NZ_CP046884.1"/>
</dbReference>
<reference evidence="4 5" key="1">
    <citation type="submission" date="2019-12" db="EMBL/GenBank/DDBJ databases">
        <title>Corynebacterium sp. nov., isolated from feces of the Anser Albifrons in China.</title>
        <authorList>
            <person name="Liu Q."/>
        </authorList>
    </citation>
    <scope>NUCLEOTIDE SEQUENCE [LARGE SCALE GENOMIC DNA]</scope>
    <source>
        <strain evidence="4 5">4H37-19</strain>
    </source>
</reference>
<proteinExistence type="inferred from homology"/>
<accession>A0A7H0SRP6</accession>
<dbReference type="SUPFAM" id="SSF51735">
    <property type="entry name" value="NAD(P)-binding Rossmann-fold domains"/>
    <property type="match status" value="1"/>
</dbReference>
<dbReference type="InterPro" id="IPR002347">
    <property type="entry name" value="SDR_fam"/>
</dbReference>
<dbReference type="PANTHER" id="PTHR24321">
    <property type="entry name" value="DEHYDROGENASES, SHORT CHAIN"/>
    <property type="match status" value="1"/>
</dbReference>
<name>A0A7H0SRP6_9CORY</name>
<keyword evidence="5" id="KW-1185">Reference proteome</keyword>
<evidence type="ECO:0000313" key="4">
    <source>
        <dbReference type="EMBL" id="QNQ91221.1"/>
    </source>
</evidence>
<dbReference type="PRINTS" id="PR00080">
    <property type="entry name" value="SDRFAMILY"/>
</dbReference>
<organism evidence="4 5">
    <name type="scientific">Corynebacterium poyangense</name>
    <dbReference type="NCBI Taxonomy" id="2684405"/>
    <lineage>
        <taxon>Bacteria</taxon>
        <taxon>Bacillati</taxon>
        <taxon>Actinomycetota</taxon>
        <taxon>Actinomycetes</taxon>
        <taxon>Mycobacteriales</taxon>
        <taxon>Corynebacteriaceae</taxon>
        <taxon>Corynebacterium</taxon>
    </lineage>
</organism>
<gene>
    <name evidence="4" type="ORF">GP475_11700</name>
</gene>
<dbReference type="FunFam" id="3.40.50.720:FF:000173">
    <property type="entry name" value="3-oxoacyl-[acyl-carrier protein] reductase"/>
    <property type="match status" value="1"/>
</dbReference>
<protein>
    <submittedName>
        <fullName evidence="4">SDR family oxidoreductase</fullName>
    </submittedName>
</protein>
<dbReference type="Pfam" id="PF00106">
    <property type="entry name" value="adh_short"/>
    <property type="match status" value="1"/>
</dbReference>
<evidence type="ECO:0000313" key="5">
    <source>
        <dbReference type="Proteomes" id="UP000516320"/>
    </source>
</evidence>
<dbReference type="KEGG" id="cpoy:GP475_11700"/>
<dbReference type="EMBL" id="CP046884">
    <property type="protein sequence ID" value="QNQ91221.1"/>
    <property type="molecule type" value="Genomic_DNA"/>
</dbReference>
<dbReference type="CDD" id="cd05233">
    <property type="entry name" value="SDR_c"/>
    <property type="match status" value="1"/>
</dbReference>
<dbReference type="InterPro" id="IPR020904">
    <property type="entry name" value="Sc_DH/Rdtase_CS"/>
</dbReference>
<dbReference type="InterPro" id="IPR036291">
    <property type="entry name" value="NAD(P)-bd_dom_sf"/>
</dbReference>
<sequence length="252" mass="26349">MKNNIAGQTAIVTGAAGGIGSAVVTKFLESGVNVVAVDLHQQALEVLIEEAGSTRGKIITLVGDVTDPSLATRAMELSQSEFGGLDILINNAGMGSGMVPLWEIDLETWRRDIDVNLTSQFLMLKAVIPEMIKQGYGRIVNTASAAGMEGHALSSPYAAAKGGVIAMTKAVGKELAMKGVLVNAIAPALIGSGMLDQPWFDEKTKKQLLERIPMGRVGEPAEVAEMIAFLASPSLSFSTGAVFDLSGGRATY</sequence>
<evidence type="ECO:0000256" key="2">
    <source>
        <dbReference type="ARBA" id="ARBA00023002"/>
    </source>
</evidence>
<dbReference type="Gene3D" id="3.40.50.720">
    <property type="entry name" value="NAD(P)-binding Rossmann-like Domain"/>
    <property type="match status" value="1"/>
</dbReference>
<dbReference type="PROSITE" id="PS00061">
    <property type="entry name" value="ADH_SHORT"/>
    <property type="match status" value="1"/>
</dbReference>
<dbReference type="AlphaFoldDB" id="A0A7H0SRP6"/>
<comment type="similarity">
    <text evidence="1 3">Belongs to the short-chain dehydrogenases/reductases (SDR) family.</text>
</comment>
<evidence type="ECO:0000256" key="3">
    <source>
        <dbReference type="RuleBase" id="RU000363"/>
    </source>
</evidence>
<dbReference type="PANTHER" id="PTHR24321:SF15">
    <property type="entry name" value="OXIDOREDUCTASE UCPA"/>
    <property type="match status" value="1"/>
</dbReference>
<dbReference type="PRINTS" id="PR00081">
    <property type="entry name" value="GDHRDH"/>
</dbReference>
<keyword evidence="2" id="KW-0560">Oxidoreductase</keyword>
<evidence type="ECO:0000256" key="1">
    <source>
        <dbReference type="ARBA" id="ARBA00006484"/>
    </source>
</evidence>
<dbReference type="Proteomes" id="UP000516320">
    <property type="component" value="Chromosome"/>
</dbReference>
<dbReference type="GO" id="GO:0016491">
    <property type="term" value="F:oxidoreductase activity"/>
    <property type="evidence" value="ECO:0007669"/>
    <property type="project" value="UniProtKB-KW"/>
</dbReference>